<evidence type="ECO:0000313" key="3">
    <source>
        <dbReference type="EMBL" id="QCI66145.1"/>
    </source>
</evidence>
<dbReference type="SUPFAM" id="SSF103025">
    <property type="entry name" value="Folate-binding domain"/>
    <property type="match status" value="1"/>
</dbReference>
<dbReference type="OrthoDB" id="9796287at2"/>
<dbReference type="EMBL" id="CP039690">
    <property type="protein sequence ID" value="QCI66145.1"/>
    <property type="molecule type" value="Genomic_DNA"/>
</dbReference>
<dbReference type="AlphaFoldDB" id="A0A4D7B4M1"/>
<evidence type="ECO:0000256" key="1">
    <source>
        <dbReference type="ARBA" id="ARBA00022946"/>
    </source>
</evidence>
<dbReference type="InterPro" id="IPR057460">
    <property type="entry name" value="CAF17_C"/>
</dbReference>
<dbReference type="GO" id="GO:0016226">
    <property type="term" value="P:iron-sulfur cluster assembly"/>
    <property type="evidence" value="ECO:0007669"/>
    <property type="project" value="TreeGrafter"/>
</dbReference>
<reference evidence="3 4" key="1">
    <citation type="submission" date="2019-04" db="EMBL/GenBank/DDBJ databases">
        <title>Phreatobacter aquaticus sp. nov.</title>
        <authorList>
            <person name="Choi A."/>
        </authorList>
    </citation>
    <scope>NUCLEOTIDE SEQUENCE [LARGE SCALE GENOMIC DNA]</scope>
    <source>
        <strain evidence="3 4">KCTC 52518</strain>
    </source>
</reference>
<evidence type="ECO:0000313" key="4">
    <source>
        <dbReference type="Proteomes" id="UP000298781"/>
    </source>
</evidence>
<evidence type="ECO:0000259" key="2">
    <source>
        <dbReference type="Pfam" id="PF25455"/>
    </source>
</evidence>
<keyword evidence="4" id="KW-1185">Reference proteome</keyword>
<organism evidence="3 4">
    <name type="scientific">Phreatobacter stygius</name>
    <dbReference type="NCBI Taxonomy" id="1940610"/>
    <lineage>
        <taxon>Bacteria</taxon>
        <taxon>Pseudomonadati</taxon>
        <taxon>Pseudomonadota</taxon>
        <taxon>Alphaproteobacteria</taxon>
        <taxon>Hyphomicrobiales</taxon>
        <taxon>Phreatobacteraceae</taxon>
        <taxon>Phreatobacter</taxon>
    </lineage>
</organism>
<dbReference type="InterPro" id="IPR017703">
    <property type="entry name" value="YgfZ/GCV_T_CS"/>
</dbReference>
<protein>
    <submittedName>
        <fullName evidence="3">Folate-binding protein YgfZ</fullName>
    </submittedName>
</protein>
<dbReference type="PANTHER" id="PTHR22602:SF0">
    <property type="entry name" value="TRANSFERASE CAF17, MITOCHONDRIAL-RELATED"/>
    <property type="match status" value="1"/>
</dbReference>
<dbReference type="NCBIfam" id="TIGR03317">
    <property type="entry name" value="ygfZ_signature"/>
    <property type="match status" value="1"/>
</dbReference>
<name>A0A4D7B4M1_9HYPH</name>
<proteinExistence type="predicted"/>
<sequence length="287" mass="30074">MHSAFLPDRGVVKLTGDDAVKLLQGLVTCDVDTVGEGSAGFGALLTPQGKIVADFFIIRAPAAAAGGLILDAPRALTGDLVKKLNFYKLRAKVTIEDRSDSLDVTAVWGTDVAPGDGTLAARDPRHPKLGWRVIGPWPSGGEANAAAYHAHRIALGIPEGGKDFAYGDAFPHEVDMDQLSGVAFDKGCFIGQEVVSRMQHRGTARTRVVPVRFDGPAPEAGLEVTAGDKLIGHMGSATEGRGLAKLRLDRIEDALAAGLAITAGGIVLTPVKPDWARFAWPGETALA</sequence>
<dbReference type="RefSeq" id="WP_136961590.1">
    <property type="nucleotide sequence ID" value="NZ_CP039690.1"/>
</dbReference>
<feature type="domain" description="CAF17 C-terminal" evidence="2">
    <location>
        <begin position="205"/>
        <end position="277"/>
    </location>
</feature>
<dbReference type="Proteomes" id="UP000298781">
    <property type="component" value="Chromosome"/>
</dbReference>
<dbReference type="InterPro" id="IPR045179">
    <property type="entry name" value="YgfZ/GcvT"/>
</dbReference>
<dbReference type="Pfam" id="PF25455">
    <property type="entry name" value="Beta-barrel_CAF17_C"/>
    <property type="match status" value="1"/>
</dbReference>
<dbReference type="PANTHER" id="PTHR22602">
    <property type="entry name" value="TRANSFERASE CAF17, MITOCHONDRIAL-RELATED"/>
    <property type="match status" value="1"/>
</dbReference>
<dbReference type="KEGG" id="pstg:E8M01_19175"/>
<dbReference type="PIRSF" id="PIRSF006487">
    <property type="entry name" value="GcvT"/>
    <property type="match status" value="1"/>
</dbReference>
<dbReference type="Gene3D" id="3.30.1360.120">
    <property type="entry name" value="Probable tRNA modification gtpase trme, domain 1"/>
    <property type="match status" value="2"/>
</dbReference>
<keyword evidence="1" id="KW-0809">Transit peptide</keyword>
<dbReference type="InterPro" id="IPR027266">
    <property type="entry name" value="TrmE/GcvT-like"/>
</dbReference>
<gene>
    <name evidence="3" type="ORF">E8M01_19175</name>
</gene>
<accession>A0A4D7B4M1</accession>